<protein>
    <submittedName>
        <fullName evidence="1">RIKEN cDNA 7530416G11 gene</fullName>
    </submittedName>
</protein>
<accession>A0A8C6HKD7</accession>
<sequence length="159" mass="17726">MLTKGTAWIAVCRGSAPSDVLNPGESLAGIISAPKKGTWRQIQKELCGQRGPAGLPWERLLIGKGFYWGAKDRRRHPESCLPHPFPPSAWDQLQGRQPQACPGFWRAGEGIGIDIEFHVCWSLVSIPRQTVATKQANGWRRKYGAYTQWRFTESPRGTG</sequence>
<organism evidence="1 2">
    <name type="scientific">Mus spicilegus</name>
    <name type="common">Mound-building mouse</name>
    <dbReference type="NCBI Taxonomy" id="10103"/>
    <lineage>
        <taxon>Eukaryota</taxon>
        <taxon>Metazoa</taxon>
        <taxon>Chordata</taxon>
        <taxon>Craniata</taxon>
        <taxon>Vertebrata</taxon>
        <taxon>Euteleostomi</taxon>
        <taxon>Mammalia</taxon>
        <taxon>Eutheria</taxon>
        <taxon>Euarchontoglires</taxon>
        <taxon>Glires</taxon>
        <taxon>Rodentia</taxon>
        <taxon>Myomorpha</taxon>
        <taxon>Muroidea</taxon>
        <taxon>Muridae</taxon>
        <taxon>Murinae</taxon>
        <taxon>Mus</taxon>
        <taxon>Mus</taxon>
    </lineage>
</organism>
<evidence type="ECO:0000313" key="2">
    <source>
        <dbReference type="Proteomes" id="UP000694415"/>
    </source>
</evidence>
<evidence type="ECO:0000313" key="1">
    <source>
        <dbReference type="Ensembl" id="ENSMSIP00000022306.1"/>
    </source>
</evidence>
<dbReference type="Proteomes" id="UP000694415">
    <property type="component" value="Unplaced"/>
</dbReference>
<reference evidence="1" key="2">
    <citation type="submission" date="2025-09" db="UniProtKB">
        <authorList>
            <consortium name="Ensembl"/>
        </authorList>
    </citation>
    <scope>IDENTIFICATION</scope>
</reference>
<reference evidence="1" key="1">
    <citation type="submission" date="2025-08" db="UniProtKB">
        <authorList>
            <consortium name="Ensembl"/>
        </authorList>
    </citation>
    <scope>IDENTIFICATION</scope>
</reference>
<dbReference type="AlphaFoldDB" id="A0A8C6HKD7"/>
<keyword evidence="2" id="KW-1185">Reference proteome</keyword>
<proteinExistence type="predicted"/>
<name>A0A8C6HKD7_MUSSI</name>
<dbReference type="GeneTree" id="ENSGT00800000125318"/>
<dbReference type="Ensembl" id="ENSMSIT00000028129.1">
    <property type="protein sequence ID" value="ENSMSIP00000022306.1"/>
    <property type="gene ID" value="ENSMSIG00000018941.1"/>
</dbReference>